<gene>
    <name evidence="3" type="ORF">COT54_03935</name>
</gene>
<dbReference type="InterPro" id="IPR028098">
    <property type="entry name" value="Glyco_trans_4-like_N"/>
</dbReference>
<accession>A0A2H0WY18</accession>
<dbReference type="Pfam" id="PF13439">
    <property type="entry name" value="Glyco_transf_4"/>
    <property type="match status" value="1"/>
</dbReference>
<dbReference type="PANTHER" id="PTHR45947:SF3">
    <property type="entry name" value="SULFOQUINOVOSYL TRANSFERASE SQD2"/>
    <property type="match status" value="1"/>
</dbReference>
<feature type="domain" description="Glycosyltransferase subfamily 4-like N-terminal" evidence="2">
    <location>
        <begin position="14"/>
        <end position="185"/>
    </location>
</feature>
<dbReference type="InterPro" id="IPR001296">
    <property type="entry name" value="Glyco_trans_1"/>
</dbReference>
<proteinExistence type="predicted"/>
<organism evidence="3 4">
    <name type="scientific">Candidatus Collierbacteria bacterium CG09_land_8_20_14_0_10_46_12</name>
    <dbReference type="NCBI Taxonomy" id="1974533"/>
    <lineage>
        <taxon>Bacteria</taxon>
        <taxon>Candidatus Collieribacteriota</taxon>
    </lineage>
</organism>
<dbReference type="InterPro" id="IPR050194">
    <property type="entry name" value="Glycosyltransferase_grp1"/>
</dbReference>
<protein>
    <recommendedName>
        <fullName evidence="5">Glycosyltransferase family 4 protein</fullName>
    </recommendedName>
</protein>
<feature type="domain" description="Glycosyl transferase family 1" evidence="1">
    <location>
        <begin position="201"/>
        <end position="345"/>
    </location>
</feature>
<evidence type="ECO:0000313" key="3">
    <source>
        <dbReference type="EMBL" id="PIS17570.1"/>
    </source>
</evidence>
<evidence type="ECO:0000259" key="1">
    <source>
        <dbReference type="Pfam" id="PF00534"/>
    </source>
</evidence>
<dbReference type="GO" id="GO:0016757">
    <property type="term" value="F:glycosyltransferase activity"/>
    <property type="evidence" value="ECO:0007669"/>
    <property type="project" value="InterPro"/>
</dbReference>
<sequence>MRIALVHDYLNEAGGAERVLRVLSEMYPYAPIYTAFAKNGTAKSMFPDRKIVESKWGWFLKIGRLYSYGRFLLPWIWKSVDLREYDLIITSCSGYIARGFQVKEGARVVAYCHTPPRWLYGYDTPTGAQKTWWGRVFIWSVGPFVRYFDYQSAQRVDTWIANSHEVAGRIEKFYRKQASVVYPPIKMVNGQWLMVNGKRGDYYLVVSRIVGGKGIEEATTAFKKLGIPLKIVGEKVAHGTWLMVRGKKIEYLGRVGDGELAKLYAGAKGFVALARDEDFGMTVVEAMSCGTPVLAYDGGGYRETVMPGKTGVLIQGTNTRDIGEGIKQMEKIKWNRNEIKKWARQFGRVNFEKNIRKIIVDK</sequence>
<dbReference type="EMBL" id="PEYY01000144">
    <property type="protein sequence ID" value="PIS17570.1"/>
    <property type="molecule type" value="Genomic_DNA"/>
</dbReference>
<dbReference type="SUPFAM" id="SSF53756">
    <property type="entry name" value="UDP-Glycosyltransferase/glycogen phosphorylase"/>
    <property type="match status" value="1"/>
</dbReference>
<name>A0A2H0WY18_9BACT</name>
<comment type="caution">
    <text evidence="3">The sequence shown here is derived from an EMBL/GenBank/DDBJ whole genome shotgun (WGS) entry which is preliminary data.</text>
</comment>
<evidence type="ECO:0008006" key="5">
    <source>
        <dbReference type="Google" id="ProtNLM"/>
    </source>
</evidence>
<dbReference type="Gene3D" id="3.40.50.2000">
    <property type="entry name" value="Glycogen Phosphorylase B"/>
    <property type="match status" value="2"/>
</dbReference>
<dbReference type="AlphaFoldDB" id="A0A2H0WY18"/>
<evidence type="ECO:0000259" key="2">
    <source>
        <dbReference type="Pfam" id="PF13439"/>
    </source>
</evidence>
<dbReference type="Proteomes" id="UP000229574">
    <property type="component" value="Unassembled WGS sequence"/>
</dbReference>
<evidence type="ECO:0000313" key="4">
    <source>
        <dbReference type="Proteomes" id="UP000229574"/>
    </source>
</evidence>
<reference evidence="4" key="1">
    <citation type="submission" date="2017-09" db="EMBL/GenBank/DDBJ databases">
        <title>Depth-based differentiation of microbial function through sediment-hosted aquifers and enrichment of novel symbionts in the deep terrestrial subsurface.</title>
        <authorList>
            <person name="Probst A.J."/>
            <person name="Ladd B."/>
            <person name="Jarett J.K."/>
            <person name="Geller-Mcgrath D.E."/>
            <person name="Sieber C.M.K."/>
            <person name="Emerson J.B."/>
            <person name="Anantharaman K."/>
            <person name="Thomas B.C."/>
            <person name="Malmstrom R."/>
            <person name="Stieglmeier M."/>
            <person name="Klingl A."/>
            <person name="Woyke T."/>
            <person name="Ryan C.M."/>
            <person name="Banfield J.F."/>
        </authorList>
    </citation>
    <scope>NUCLEOTIDE SEQUENCE [LARGE SCALE GENOMIC DNA]</scope>
</reference>
<dbReference type="Pfam" id="PF00534">
    <property type="entry name" value="Glycos_transf_1"/>
    <property type="match status" value="1"/>
</dbReference>
<dbReference type="PANTHER" id="PTHR45947">
    <property type="entry name" value="SULFOQUINOVOSYL TRANSFERASE SQD2"/>
    <property type="match status" value="1"/>
</dbReference>